<name>A0A2S7XMM4_9GAMM</name>
<evidence type="ECO:0000313" key="6">
    <source>
        <dbReference type="EMBL" id="PQJ94989.1"/>
    </source>
</evidence>
<keyword evidence="2 3" id="KW-0961">Cell wall biogenesis/degradation</keyword>
<evidence type="ECO:0000256" key="1">
    <source>
        <dbReference type="ARBA" id="ARBA00023239"/>
    </source>
</evidence>
<dbReference type="Proteomes" id="UP000239936">
    <property type="component" value="Unassembled WGS sequence"/>
</dbReference>
<protein>
    <recommendedName>
        <fullName evidence="3">Endolytic peptidoglycan transglycosylase RlpA</fullName>
        <ecNumber evidence="3">4.2.2.-</ecNumber>
    </recommendedName>
</protein>
<evidence type="ECO:0000256" key="4">
    <source>
        <dbReference type="RuleBase" id="RU003495"/>
    </source>
</evidence>
<evidence type="ECO:0000259" key="5">
    <source>
        <dbReference type="Pfam" id="PF03330"/>
    </source>
</evidence>
<dbReference type="SUPFAM" id="SSF50685">
    <property type="entry name" value="Barwin-like endoglucanases"/>
    <property type="match status" value="1"/>
</dbReference>
<keyword evidence="1 3" id="KW-0456">Lyase</keyword>
<dbReference type="InterPro" id="IPR012997">
    <property type="entry name" value="RplA"/>
</dbReference>
<comment type="similarity">
    <text evidence="3 4">Belongs to the RlpA family.</text>
</comment>
<accession>A0A2S7XMM4</accession>
<dbReference type="RefSeq" id="WP_105074955.1">
    <property type="nucleotide sequence ID" value="NZ_JAFLKP010000222.1"/>
</dbReference>
<dbReference type="Pfam" id="PF03330">
    <property type="entry name" value="DPBB_1"/>
    <property type="match status" value="1"/>
</dbReference>
<evidence type="ECO:0000256" key="2">
    <source>
        <dbReference type="ARBA" id="ARBA00023316"/>
    </source>
</evidence>
<dbReference type="CDD" id="cd22268">
    <property type="entry name" value="DPBB_RlpA-like"/>
    <property type="match status" value="1"/>
</dbReference>
<dbReference type="Gene3D" id="2.40.40.10">
    <property type="entry name" value="RlpA-like domain"/>
    <property type="match status" value="1"/>
</dbReference>
<feature type="signal peptide" evidence="3">
    <location>
        <begin position="1"/>
        <end position="23"/>
    </location>
</feature>
<dbReference type="HAMAP" id="MF_02071">
    <property type="entry name" value="RlpA"/>
    <property type="match status" value="1"/>
</dbReference>
<dbReference type="AlphaFoldDB" id="A0A2S7XMM4"/>
<keyword evidence="7" id="KW-1185">Reference proteome</keyword>
<gene>
    <name evidence="3" type="primary">rlpA</name>
    <name evidence="6" type="ORF">CXB77_18010</name>
</gene>
<keyword evidence="6" id="KW-0449">Lipoprotein</keyword>
<keyword evidence="3" id="KW-0732">Signal</keyword>
<dbReference type="GO" id="GO:0008932">
    <property type="term" value="F:lytic endotransglycosylase activity"/>
    <property type="evidence" value="ECO:0007669"/>
    <property type="project" value="UniProtKB-UniRule"/>
</dbReference>
<dbReference type="EC" id="4.2.2.-" evidence="3"/>
<dbReference type="GO" id="GO:0071555">
    <property type="term" value="P:cell wall organization"/>
    <property type="evidence" value="ECO:0007669"/>
    <property type="project" value="UniProtKB-KW"/>
</dbReference>
<evidence type="ECO:0000256" key="3">
    <source>
        <dbReference type="HAMAP-Rule" id="MF_02071"/>
    </source>
</evidence>
<sequence precursor="true">MKKTLATAALLTLFFPVISDAQAGSGQTQKGMASYYHDRFHGRKTASGQRYNRNRFTAAHKTLPLGTKLEVTNTRNGRSIVVQVNDRGPFAKGRVLDLSREAASELGMLSRGVARIEYRVVSSPARTSS</sequence>
<proteinExistence type="inferred from homology"/>
<dbReference type="PANTHER" id="PTHR34183:SF1">
    <property type="entry name" value="ENDOLYTIC PEPTIDOGLYCAN TRANSGLYCOSYLASE RLPA"/>
    <property type="match status" value="1"/>
</dbReference>
<feature type="domain" description="RlpA-like protein double-psi beta-barrel" evidence="5">
    <location>
        <begin position="28"/>
        <end position="118"/>
    </location>
</feature>
<comment type="caution">
    <text evidence="6">The sequence shown here is derived from an EMBL/GenBank/DDBJ whole genome shotgun (WGS) entry which is preliminary data.</text>
</comment>
<dbReference type="PANTHER" id="PTHR34183">
    <property type="entry name" value="ENDOLYTIC PEPTIDOGLYCAN TRANSGLYCOSYLASE RLPA"/>
    <property type="match status" value="1"/>
</dbReference>
<comment type="function">
    <text evidence="3">Lytic transglycosylase with a strong preference for naked glycan strands that lack stem peptides.</text>
</comment>
<dbReference type="InterPro" id="IPR036908">
    <property type="entry name" value="RlpA-like_sf"/>
</dbReference>
<feature type="chain" id="PRO_5015792462" description="Endolytic peptidoglycan transglycosylase RlpA" evidence="3">
    <location>
        <begin position="24"/>
        <end position="129"/>
    </location>
</feature>
<dbReference type="InterPro" id="IPR009009">
    <property type="entry name" value="RlpA-like_DPBB"/>
</dbReference>
<dbReference type="GO" id="GO:0000270">
    <property type="term" value="P:peptidoglycan metabolic process"/>
    <property type="evidence" value="ECO:0007669"/>
    <property type="project" value="UniProtKB-UniRule"/>
</dbReference>
<dbReference type="OrthoDB" id="9779128at2"/>
<reference evidence="6 7" key="1">
    <citation type="submission" date="2018-01" db="EMBL/GenBank/DDBJ databases">
        <title>The complete genome sequence of Chromatium okenii LaCa, a purple sulfur bacterium with a turbulent life.</title>
        <authorList>
            <person name="Luedin S.M."/>
            <person name="Liechti N."/>
            <person name="Storelli N."/>
            <person name="Danza F."/>
            <person name="Wittwer M."/>
            <person name="Pothier J.F."/>
            <person name="Tonolla M.A."/>
        </authorList>
    </citation>
    <scope>NUCLEOTIDE SEQUENCE [LARGE SCALE GENOMIC DNA]</scope>
    <source>
        <strain evidence="6 7">LaCa</strain>
    </source>
</reference>
<evidence type="ECO:0000313" key="7">
    <source>
        <dbReference type="Proteomes" id="UP000239936"/>
    </source>
</evidence>
<dbReference type="EMBL" id="PPGH01000038">
    <property type="protein sequence ID" value="PQJ94989.1"/>
    <property type="molecule type" value="Genomic_DNA"/>
</dbReference>
<dbReference type="InterPro" id="IPR034718">
    <property type="entry name" value="RlpA"/>
</dbReference>
<dbReference type="NCBIfam" id="TIGR00413">
    <property type="entry name" value="rlpA"/>
    <property type="match status" value="1"/>
</dbReference>
<organism evidence="6 7">
    <name type="scientific">Chromatium okenii</name>
    <dbReference type="NCBI Taxonomy" id="61644"/>
    <lineage>
        <taxon>Bacteria</taxon>
        <taxon>Pseudomonadati</taxon>
        <taxon>Pseudomonadota</taxon>
        <taxon>Gammaproteobacteria</taxon>
        <taxon>Chromatiales</taxon>
        <taxon>Chromatiaceae</taxon>
        <taxon>Chromatium</taxon>
    </lineage>
</organism>